<evidence type="ECO:0000313" key="1">
    <source>
        <dbReference type="EMBL" id="OGG58240.1"/>
    </source>
</evidence>
<dbReference type="EMBL" id="MFLD01000043">
    <property type="protein sequence ID" value="OGG58240.1"/>
    <property type="molecule type" value="Genomic_DNA"/>
</dbReference>
<dbReference type="AlphaFoldDB" id="A0A1F6DA73"/>
<dbReference type="InterPro" id="IPR011067">
    <property type="entry name" value="Plasmid_toxin/cell-grow_inhib"/>
</dbReference>
<dbReference type="Pfam" id="PF02452">
    <property type="entry name" value="PemK_toxin"/>
    <property type="match status" value="1"/>
</dbReference>
<name>A0A1F6DA73_9BACT</name>
<gene>
    <name evidence="1" type="ORF">A3C86_03805</name>
</gene>
<comment type="caution">
    <text evidence="1">The sequence shown here is derived from an EMBL/GenBank/DDBJ whole genome shotgun (WGS) entry which is preliminary data.</text>
</comment>
<proteinExistence type="predicted"/>
<accession>A0A1F6DA73</accession>
<organism evidence="1 2">
    <name type="scientific">Candidatus Kaiserbacteria bacterium RIFCSPHIGHO2_02_FULL_49_16</name>
    <dbReference type="NCBI Taxonomy" id="1798490"/>
    <lineage>
        <taxon>Bacteria</taxon>
        <taxon>Candidatus Kaiseribacteriota</taxon>
    </lineage>
</organism>
<dbReference type="InterPro" id="IPR003477">
    <property type="entry name" value="PemK-like"/>
</dbReference>
<evidence type="ECO:0000313" key="2">
    <source>
        <dbReference type="Proteomes" id="UP000178042"/>
    </source>
</evidence>
<protein>
    <recommendedName>
        <fullName evidence="3">Growth inhibitor PemK</fullName>
    </recommendedName>
</protein>
<sequence length="142" mass="16332">MPKDFDTWNTEKKHLDSIGELDFPHPKRRQVWWCSVGENIGSEQGVSEGFERPVLVLKVFGSMFWGIPITSSDPEGKKATNPLYFNLGGISYTNQNGEEKTLVGFIATHQMRSYDGRRLKRKLFKMDLELFNTILQIVRGHI</sequence>
<dbReference type="Gene3D" id="2.30.30.110">
    <property type="match status" value="1"/>
</dbReference>
<dbReference type="GO" id="GO:0003677">
    <property type="term" value="F:DNA binding"/>
    <property type="evidence" value="ECO:0007669"/>
    <property type="project" value="InterPro"/>
</dbReference>
<dbReference type="Proteomes" id="UP000178042">
    <property type="component" value="Unassembled WGS sequence"/>
</dbReference>
<evidence type="ECO:0008006" key="3">
    <source>
        <dbReference type="Google" id="ProtNLM"/>
    </source>
</evidence>
<dbReference type="SUPFAM" id="SSF50118">
    <property type="entry name" value="Cell growth inhibitor/plasmid maintenance toxic component"/>
    <property type="match status" value="1"/>
</dbReference>
<reference evidence="1 2" key="1">
    <citation type="journal article" date="2016" name="Nat. Commun.">
        <title>Thousands of microbial genomes shed light on interconnected biogeochemical processes in an aquifer system.</title>
        <authorList>
            <person name="Anantharaman K."/>
            <person name="Brown C.T."/>
            <person name="Hug L.A."/>
            <person name="Sharon I."/>
            <person name="Castelle C.J."/>
            <person name="Probst A.J."/>
            <person name="Thomas B.C."/>
            <person name="Singh A."/>
            <person name="Wilkins M.J."/>
            <person name="Karaoz U."/>
            <person name="Brodie E.L."/>
            <person name="Williams K.H."/>
            <person name="Hubbard S.S."/>
            <person name="Banfield J.F."/>
        </authorList>
    </citation>
    <scope>NUCLEOTIDE SEQUENCE [LARGE SCALE GENOMIC DNA]</scope>
</reference>